<reference evidence="10" key="1">
    <citation type="journal article" date="2019" name="Int. J. Syst. Evol. Microbiol.">
        <title>The Global Catalogue of Microorganisms (GCM) 10K type strain sequencing project: providing services to taxonomists for standard genome sequencing and annotation.</title>
        <authorList>
            <consortium name="The Broad Institute Genomics Platform"/>
            <consortium name="The Broad Institute Genome Sequencing Center for Infectious Disease"/>
            <person name="Wu L."/>
            <person name="Ma J."/>
        </authorList>
    </citation>
    <scope>NUCLEOTIDE SEQUENCE [LARGE SCALE GENOMIC DNA]</scope>
    <source>
        <strain evidence="10">CGMCC 4.7177</strain>
    </source>
</reference>
<keyword evidence="4 7" id="KW-1133">Transmembrane helix</keyword>
<keyword evidence="2" id="KW-0813">Transport</keyword>
<sequence length="431" mass="45801">MAQSTATVLAETVAGVSVILVAGSLLVPVLRRLRQPPVIAEIVAGIMLGPSLLGLLPGDLPTHLFPQETRLGLSSIAQVGILLFMFLIGWEADLGQIKARRTTVFSISLSAMALPFGTGVALAYWLYNDHATVGDHEVGRTAFVLFVGTAMAITAFPVLARIIQEHRLQHTRVGILALASAAMDDVVAWCMLAVVSMVAVSSDAGHLLSVVGGSLLYLAALFVVVRPLLRMLVERLTRNDVVSPRLLPVIAAGVFVSGYATHELGLDAIFGAFVFGLIMPRGSMKVLRSQVNVPFEHITTLLMPIFFITTGLSVDVTALGGTGLLELLAIVGIACFGKMAGATGAARLSGMSWRESSVIGLLMNTRGLTELIILNAGVSMGVLDNRMFTMMVLMALITTAMAGPLVPRRAYARADDELRIDDAVFEEARAK</sequence>
<feature type="transmembrane region" description="Helical" evidence="7">
    <location>
        <begin position="175"/>
        <end position="200"/>
    </location>
</feature>
<keyword evidence="3 7" id="KW-0812">Transmembrane</keyword>
<dbReference type="Proteomes" id="UP001595839">
    <property type="component" value="Unassembled WGS sequence"/>
</dbReference>
<feature type="transmembrane region" description="Helical" evidence="7">
    <location>
        <begin position="246"/>
        <end position="262"/>
    </location>
</feature>
<feature type="domain" description="Cation/H+ exchanger transmembrane" evidence="8">
    <location>
        <begin position="24"/>
        <end position="406"/>
    </location>
</feature>
<evidence type="ECO:0000256" key="4">
    <source>
        <dbReference type="ARBA" id="ARBA00022989"/>
    </source>
</evidence>
<feature type="transmembrane region" description="Helical" evidence="7">
    <location>
        <begin position="38"/>
        <end position="56"/>
    </location>
</feature>
<dbReference type="InterPro" id="IPR050794">
    <property type="entry name" value="CPA2_transporter"/>
</dbReference>
<evidence type="ECO:0000259" key="8">
    <source>
        <dbReference type="Pfam" id="PF00999"/>
    </source>
</evidence>
<feature type="transmembrane region" description="Helical" evidence="7">
    <location>
        <begin position="299"/>
        <end position="321"/>
    </location>
</feature>
<dbReference type="Pfam" id="PF00999">
    <property type="entry name" value="Na_H_Exchanger"/>
    <property type="match status" value="1"/>
</dbReference>
<keyword evidence="10" id="KW-1185">Reference proteome</keyword>
<proteinExistence type="predicted"/>
<comment type="subcellular location">
    <subcellularLocation>
        <location evidence="1">Membrane</location>
        <topology evidence="1">Multi-pass membrane protein</topology>
    </subcellularLocation>
</comment>
<dbReference type="RefSeq" id="WP_381182177.1">
    <property type="nucleotide sequence ID" value="NZ_JBHSFK010000003.1"/>
</dbReference>
<keyword evidence="5" id="KW-0406">Ion transport</keyword>
<gene>
    <name evidence="9" type="ORF">ACFPIH_06620</name>
</gene>
<evidence type="ECO:0000256" key="6">
    <source>
        <dbReference type="ARBA" id="ARBA00023136"/>
    </source>
</evidence>
<dbReference type="PANTHER" id="PTHR32468">
    <property type="entry name" value="CATION/H + ANTIPORTER"/>
    <property type="match status" value="1"/>
</dbReference>
<evidence type="ECO:0000313" key="9">
    <source>
        <dbReference type="EMBL" id="MFC4499199.1"/>
    </source>
</evidence>
<feature type="transmembrane region" description="Helical" evidence="7">
    <location>
        <begin position="327"/>
        <end position="346"/>
    </location>
</feature>
<feature type="transmembrane region" description="Helical" evidence="7">
    <location>
        <begin position="71"/>
        <end position="90"/>
    </location>
</feature>
<dbReference type="EMBL" id="JBHSFK010000003">
    <property type="protein sequence ID" value="MFC4499199.1"/>
    <property type="molecule type" value="Genomic_DNA"/>
</dbReference>
<name>A0ABV9AH35_9ACTN</name>
<evidence type="ECO:0000256" key="5">
    <source>
        <dbReference type="ARBA" id="ARBA00023065"/>
    </source>
</evidence>
<accession>A0ABV9AH35</accession>
<keyword evidence="6 7" id="KW-0472">Membrane</keyword>
<organism evidence="9 10">
    <name type="scientific">Streptomyces vulcanius</name>
    <dbReference type="NCBI Taxonomy" id="1441876"/>
    <lineage>
        <taxon>Bacteria</taxon>
        <taxon>Bacillati</taxon>
        <taxon>Actinomycetota</taxon>
        <taxon>Actinomycetes</taxon>
        <taxon>Kitasatosporales</taxon>
        <taxon>Streptomycetaceae</taxon>
        <taxon>Streptomyces</taxon>
    </lineage>
</organism>
<evidence type="ECO:0000256" key="7">
    <source>
        <dbReference type="SAM" id="Phobius"/>
    </source>
</evidence>
<feature type="transmembrane region" description="Helical" evidence="7">
    <location>
        <begin position="142"/>
        <end position="163"/>
    </location>
</feature>
<dbReference type="Gene3D" id="1.20.1530.20">
    <property type="match status" value="1"/>
</dbReference>
<dbReference type="PANTHER" id="PTHR32468:SF0">
    <property type="entry name" value="K(+)_H(+) ANTIPORTER 1"/>
    <property type="match status" value="1"/>
</dbReference>
<feature type="transmembrane region" description="Helical" evidence="7">
    <location>
        <begin position="6"/>
        <end position="26"/>
    </location>
</feature>
<feature type="transmembrane region" description="Helical" evidence="7">
    <location>
        <begin position="388"/>
        <end position="406"/>
    </location>
</feature>
<feature type="transmembrane region" description="Helical" evidence="7">
    <location>
        <begin position="102"/>
        <end position="127"/>
    </location>
</feature>
<protein>
    <submittedName>
        <fullName evidence="9">Cation:proton antiporter</fullName>
    </submittedName>
</protein>
<evidence type="ECO:0000256" key="3">
    <source>
        <dbReference type="ARBA" id="ARBA00022692"/>
    </source>
</evidence>
<evidence type="ECO:0000256" key="1">
    <source>
        <dbReference type="ARBA" id="ARBA00004141"/>
    </source>
</evidence>
<feature type="transmembrane region" description="Helical" evidence="7">
    <location>
        <begin position="206"/>
        <end position="225"/>
    </location>
</feature>
<dbReference type="InterPro" id="IPR006153">
    <property type="entry name" value="Cation/H_exchanger_TM"/>
</dbReference>
<comment type="caution">
    <text evidence="9">The sequence shown here is derived from an EMBL/GenBank/DDBJ whole genome shotgun (WGS) entry which is preliminary data.</text>
</comment>
<dbReference type="InterPro" id="IPR038770">
    <property type="entry name" value="Na+/solute_symporter_sf"/>
</dbReference>
<evidence type="ECO:0000313" key="10">
    <source>
        <dbReference type="Proteomes" id="UP001595839"/>
    </source>
</evidence>
<evidence type="ECO:0000256" key="2">
    <source>
        <dbReference type="ARBA" id="ARBA00022448"/>
    </source>
</evidence>